<name>A0AA39CBP7_9EURO</name>
<dbReference type="Proteomes" id="UP001172673">
    <property type="component" value="Unassembled WGS sequence"/>
</dbReference>
<feature type="region of interest" description="Disordered" evidence="1">
    <location>
        <begin position="1"/>
        <end position="31"/>
    </location>
</feature>
<dbReference type="AlphaFoldDB" id="A0AA39CBP7"/>
<sequence>MAEEVARNDPEFDHAEPDEEVMGSVDGHDAGVDEVDNMVGSDAGANEDENMAGSDAAWLAERYGPLCFHRLTLMVVRDLELQECYGLVLRTLADENAARFRAEFINNRREEMELNAARDEKLRFAEHDVRTMIACKELVQPDSSNADKDLMKPTINQQMVKAFVQLRDDSDALEKLAVKKLAEKK</sequence>
<evidence type="ECO:0000313" key="2">
    <source>
        <dbReference type="EMBL" id="KAJ9602452.1"/>
    </source>
</evidence>
<evidence type="ECO:0000313" key="3">
    <source>
        <dbReference type="Proteomes" id="UP001172673"/>
    </source>
</evidence>
<feature type="compositionally biased region" description="Basic and acidic residues" evidence="1">
    <location>
        <begin position="1"/>
        <end position="15"/>
    </location>
</feature>
<reference evidence="2" key="1">
    <citation type="submission" date="2022-10" db="EMBL/GenBank/DDBJ databases">
        <title>Culturing micro-colonial fungi from biological soil crusts in the Mojave desert and describing Neophaeococcomyces mojavensis, and introducing the new genera and species Taxawa tesnikishii.</title>
        <authorList>
            <person name="Kurbessoian T."/>
            <person name="Stajich J.E."/>
        </authorList>
    </citation>
    <scope>NUCLEOTIDE SEQUENCE</scope>
    <source>
        <strain evidence="2">TK_41</strain>
    </source>
</reference>
<accession>A0AA39CBP7</accession>
<comment type="caution">
    <text evidence="2">The sequence shown here is derived from an EMBL/GenBank/DDBJ whole genome shotgun (WGS) entry which is preliminary data.</text>
</comment>
<keyword evidence="3" id="KW-1185">Reference proteome</keyword>
<evidence type="ECO:0000256" key="1">
    <source>
        <dbReference type="SAM" id="MobiDB-lite"/>
    </source>
</evidence>
<dbReference type="EMBL" id="JAPDRK010000026">
    <property type="protein sequence ID" value="KAJ9602452.1"/>
    <property type="molecule type" value="Genomic_DNA"/>
</dbReference>
<organism evidence="2 3">
    <name type="scientific">Cladophialophora chaetospira</name>
    <dbReference type="NCBI Taxonomy" id="386627"/>
    <lineage>
        <taxon>Eukaryota</taxon>
        <taxon>Fungi</taxon>
        <taxon>Dikarya</taxon>
        <taxon>Ascomycota</taxon>
        <taxon>Pezizomycotina</taxon>
        <taxon>Eurotiomycetes</taxon>
        <taxon>Chaetothyriomycetidae</taxon>
        <taxon>Chaetothyriales</taxon>
        <taxon>Herpotrichiellaceae</taxon>
        <taxon>Cladophialophora</taxon>
    </lineage>
</organism>
<protein>
    <submittedName>
        <fullName evidence="2">Uncharacterized protein</fullName>
    </submittedName>
</protein>
<proteinExistence type="predicted"/>
<gene>
    <name evidence="2" type="ORF">H2200_012994</name>
</gene>